<proteinExistence type="predicted"/>
<name>A0A165WS24_9HYPH</name>
<evidence type="ECO:0000313" key="3">
    <source>
        <dbReference type="Proteomes" id="UP000076577"/>
    </source>
</evidence>
<evidence type="ECO:0000313" key="2">
    <source>
        <dbReference type="EMBL" id="KZL16827.1"/>
    </source>
</evidence>
<dbReference type="InterPro" id="IPR010921">
    <property type="entry name" value="Trp_repressor/repl_initiator"/>
</dbReference>
<dbReference type="PATRIC" id="fig|989403.3.peg.3546"/>
<dbReference type="GO" id="GO:0043565">
    <property type="term" value="F:sequence-specific DNA binding"/>
    <property type="evidence" value="ECO:0007669"/>
    <property type="project" value="InterPro"/>
</dbReference>
<evidence type="ECO:0000259" key="1">
    <source>
        <dbReference type="Pfam" id="PF13518"/>
    </source>
</evidence>
<keyword evidence="3" id="KW-1185">Reference proteome</keyword>
<comment type="caution">
    <text evidence="2">The sequence shown here is derived from an EMBL/GenBank/DDBJ whole genome shotgun (WGS) entry which is preliminary data.</text>
</comment>
<sequence length="115" mass="13394">MRCPAHEKLEIIRLVENSHQPVKHTPKRLGIPRSTFYGWYERYLSVMKGLQTIIKRQQRVPAKSNTQGLVLHGQDRGARLFWPRGQVFHGTATSPLHDRFRVEAVLLCQFREGSF</sequence>
<dbReference type="AlphaFoldDB" id="A0A165WS24"/>
<organism evidence="2 3">
    <name type="scientific">Pseudovibrio axinellae</name>
    <dbReference type="NCBI Taxonomy" id="989403"/>
    <lineage>
        <taxon>Bacteria</taxon>
        <taxon>Pseudomonadati</taxon>
        <taxon>Pseudomonadota</taxon>
        <taxon>Alphaproteobacteria</taxon>
        <taxon>Hyphomicrobiales</taxon>
        <taxon>Stappiaceae</taxon>
        <taxon>Pseudovibrio</taxon>
    </lineage>
</organism>
<dbReference type="STRING" id="989403.SAMN05421798_11618"/>
<dbReference type="InterPro" id="IPR055247">
    <property type="entry name" value="InsJ-like_HTH"/>
</dbReference>
<dbReference type="Pfam" id="PF13518">
    <property type="entry name" value="HTH_28"/>
    <property type="match status" value="1"/>
</dbReference>
<feature type="domain" description="Insertion element IS150 protein InsJ-like helix-turn-helix" evidence="1">
    <location>
        <begin position="7"/>
        <end position="44"/>
    </location>
</feature>
<protein>
    <recommendedName>
        <fullName evidence="1">Insertion element IS150 protein InsJ-like helix-turn-helix domain-containing protein</fullName>
    </recommendedName>
</protein>
<dbReference type="EMBL" id="LMCB01000043">
    <property type="protein sequence ID" value="KZL16827.1"/>
    <property type="molecule type" value="Genomic_DNA"/>
</dbReference>
<dbReference type="SUPFAM" id="SSF48295">
    <property type="entry name" value="TrpR-like"/>
    <property type="match status" value="1"/>
</dbReference>
<accession>A0A165WS24</accession>
<reference evidence="2 3" key="1">
    <citation type="journal article" date="2016" name="Front. Microbiol.">
        <title>Comparative Genomic Analysis Reveals a Diverse Repertoire of Genes Involved in Prokaryote-Eukaryote Interactions within the Pseudovibrio Genus.</title>
        <authorList>
            <person name="Romano S."/>
            <person name="Fernandez-Guerra A."/>
            <person name="Reen F.J."/>
            <person name="Glockner F.O."/>
            <person name="Crowley S.P."/>
            <person name="O'Sullivan O."/>
            <person name="Cotter P.D."/>
            <person name="Adams C."/>
            <person name="Dobson A.D."/>
            <person name="O'Gara F."/>
        </authorList>
    </citation>
    <scope>NUCLEOTIDE SEQUENCE [LARGE SCALE GENOMIC DNA]</scope>
    <source>
        <strain evidence="2 3">Ad2</strain>
    </source>
</reference>
<gene>
    <name evidence="2" type="ORF">PsAD2_03299</name>
</gene>
<dbReference type="OrthoDB" id="9803878at2"/>
<dbReference type="Proteomes" id="UP000076577">
    <property type="component" value="Unassembled WGS sequence"/>
</dbReference>